<dbReference type="Proteomes" id="UP000293300">
    <property type="component" value="Unassembled WGS sequence"/>
</dbReference>
<reference evidence="1 2" key="1">
    <citation type="submission" date="2019-02" db="EMBL/GenBank/DDBJ databases">
        <title>Flavobacterium sp. RD-2-33 isolated from forest soil.</title>
        <authorList>
            <person name="Chaudhary D.K."/>
        </authorList>
    </citation>
    <scope>NUCLEOTIDE SEQUENCE [LARGE SCALE GENOMIC DNA]</scope>
    <source>
        <strain evidence="1 2">RD-2-33</strain>
    </source>
</reference>
<protein>
    <submittedName>
        <fullName evidence="1">Uncharacterized protein</fullName>
    </submittedName>
</protein>
<evidence type="ECO:0000313" key="2">
    <source>
        <dbReference type="Proteomes" id="UP000293300"/>
    </source>
</evidence>
<name>A0A4Q9Z0T1_9FLAO</name>
<dbReference type="RefSeq" id="WP_131475892.1">
    <property type="nucleotide sequence ID" value="NZ_SJPE01000006.1"/>
</dbReference>
<organism evidence="1 2">
    <name type="scientific">Flavobacterium silvisoli</name>
    <dbReference type="NCBI Taxonomy" id="2529433"/>
    <lineage>
        <taxon>Bacteria</taxon>
        <taxon>Pseudomonadati</taxon>
        <taxon>Bacteroidota</taxon>
        <taxon>Flavobacteriia</taxon>
        <taxon>Flavobacteriales</taxon>
        <taxon>Flavobacteriaceae</taxon>
        <taxon>Flavobacterium</taxon>
    </lineage>
</organism>
<gene>
    <name evidence="1" type="ORF">EZL74_07020</name>
</gene>
<accession>A0A4Q9Z0T1</accession>
<dbReference type="OrthoDB" id="799792at2"/>
<keyword evidence="2" id="KW-1185">Reference proteome</keyword>
<comment type="caution">
    <text evidence="1">The sequence shown here is derived from an EMBL/GenBank/DDBJ whole genome shotgun (WGS) entry which is preliminary data.</text>
</comment>
<dbReference type="AlphaFoldDB" id="A0A4Q9Z0T1"/>
<evidence type="ECO:0000313" key="1">
    <source>
        <dbReference type="EMBL" id="TBX69622.1"/>
    </source>
</evidence>
<proteinExistence type="predicted"/>
<sequence>MSGSGGGGYVPPQRAKFDCDNGQVITTLSSVDLIVLKKLAVGVILEVEIGGNESLVVIDADGEIVGSIVHPSTSDIIECIKKGNHYEAEIVEINYPACKVKIKSIK</sequence>
<dbReference type="EMBL" id="SJPE01000006">
    <property type="protein sequence ID" value="TBX69622.1"/>
    <property type="molecule type" value="Genomic_DNA"/>
</dbReference>